<dbReference type="EMBL" id="MCFA01000026">
    <property type="protein sequence ID" value="ORY15292.1"/>
    <property type="molecule type" value="Genomic_DNA"/>
</dbReference>
<gene>
    <name evidence="3" type="ORF">BCR34DRAFT_508666</name>
</gene>
<dbReference type="InterPro" id="IPR001214">
    <property type="entry name" value="SET_dom"/>
</dbReference>
<feature type="chain" id="PRO_5012914753" description="SET domain-containing protein" evidence="1">
    <location>
        <begin position="32"/>
        <end position="421"/>
    </location>
</feature>
<evidence type="ECO:0000256" key="1">
    <source>
        <dbReference type="SAM" id="SignalP"/>
    </source>
</evidence>
<evidence type="ECO:0000313" key="4">
    <source>
        <dbReference type="Proteomes" id="UP000193144"/>
    </source>
</evidence>
<proteinExistence type="predicted"/>
<reference evidence="3 4" key="1">
    <citation type="submission" date="2016-07" db="EMBL/GenBank/DDBJ databases">
        <title>Pervasive Adenine N6-methylation of Active Genes in Fungi.</title>
        <authorList>
            <consortium name="DOE Joint Genome Institute"/>
            <person name="Mondo S.J."/>
            <person name="Dannebaum R.O."/>
            <person name="Kuo R.C."/>
            <person name="Labutti K."/>
            <person name="Haridas S."/>
            <person name="Kuo A."/>
            <person name="Salamov A."/>
            <person name="Ahrendt S.R."/>
            <person name="Lipzen A."/>
            <person name="Sullivan W."/>
            <person name="Andreopoulos W.B."/>
            <person name="Clum A."/>
            <person name="Lindquist E."/>
            <person name="Daum C."/>
            <person name="Ramamoorthy G.K."/>
            <person name="Gryganskyi A."/>
            <person name="Culley D."/>
            <person name="Magnuson J.K."/>
            <person name="James T.Y."/>
            <person name="O'Malley M.A."/>
            <person name="Stajich J.E."/>
            <person name="Spatafora J.W."/>
            <person name="Visel A."/>
            <person name="Grigoriev I.V."/>
        </authorList>
    </citation>
    <scope>NUCLEOTIDE SEQUENCE [LARGE SCALE GENOMIC DNA]</scope>
    <source>
        <strain evidence="3 4">CBS 115471</strain>
    </source>
</reference>
<protein>
    <recommendedName>
        <fullName evidence="2">SET domain-containing protein</fullName>
    </recommendedName>
</protein>
<dbReference type="InterPro" id="IPR046341">
    <property type="entry name" value="SET_dom_sf"/>
</dbReference>
<keyword evidence="1" id="KW-0732">Signal</keyword>
<organism evidence="3 4">
    <name type="scientific">Clohesyomyces aquaticus</name>
    <dbReference type="NCBI Taxonomy" id="1231657"/>
    <lineage>
        <taxon>Eukaryota</taxon>
        <taxon>Fungi</taxon>
        <taxon>Dikarya</taxon>
        <taxon>Ascomycota</taxon>
        <taxon>Pezizomycotina</taxon>
        <taxon>Dothideomycetes</taxon>
        <taxon>Pleosporomycetidae</taxon>
        <taxon>Pleosporales</taxon>
        <taxon>Lindgomycetaceae</taxon>
        <taxon>Clohesyomyces</taxon>
    </lineage>
</organism>
<dbReference type="SUPFAM" id="SSF82199">
    <property type="entry name" value="SET domain"/>
    <property type="match status" value="1"/>
</dbReference>
<dbReference type="InterPro" id="IPR053185">
    <property type="entry name" value="SET_domain_protein"/>
</dbReference>
<name>A0A1Y1ZYH6_9PLEO</name>
<comment type="caution">
    <text evidence="3">The sequence shown here is derived from an EMBL/GenBank/DDBJ whole genome shotgun (WGS) entry which is preliminary data.</text>
</comment>
<keyword evidence="4" id="KW-1185">Reference proteome</keyword>
<dbReference type="Proteomes" id="UP000193144">
    <property type="component" value="Unassembled WGS sequence"/>
</dbReference>
<sequence length="421" mass="46377">MFLESALPRCLCGRLLVSLIPLSLVCSFAAATFDIQGISSVSHPLVQAQTCRTSDQSLAQSSSQWASTPVCHTASEADHGVPPILKLFCVYTTRDFANGRGLSIVTTPEVAISISTPSTPIQGTKSTRTILDGRPPSYEARQTHDRGIGLFANSSLITGATYMLHSPVLIISREALNSLPRLQIYGLLNLAVDRLPAGTQELYMALAKSKGADADAVDDVFQTNSMGVEVGGVRHLAVVPEAARINHACRPNSYYRFSAQTLTLDVFALKSINPGEELTFSYGHSLLPHPKRLTSLQRTWSFTCTCTLCSSPSAMISASDARLNRIEILSIVLPQTWDNFPLLLKLAHEMVELLEKEDLVVERPRYQEILAYAYSQLGKEEDTREWARQAREGWEVVAGKESWEARRMRELEGDVRGHGSW</sequence>
<evidence type="ECO:0000313" key="3">
    <source>
        <dbReference type="EMBL" id="ORY15292.1"/>
    </source>
</evidence>
<feature type="signal peptide" evidence="1">
    <location>
        <begin position="1"/>
        <end position="31"/>
    </location>
</feature>
<dbReference type="PROSITE" id="PS50280">
    <property type="entry name" value="SET"/>
    <property type="match status" value="1"/>
</dbReference>
<feature type="domain" description="SET" evidence="2">
    <location>
        <begin position="167"/>
        <end position="283"/>
    </location>
</feature>
<evidence type="ECO:0000259" key="2">
    <source>
        <dbReference type="PROSITE" id="PS50280"/>
    </source>
</evidence>
<dbReference type="AlphaFoldDB" id="A0A1Y1ZYH6"/>
<dbReference type="OrthoDB" id="1028014at2759"/>
<dbReference type="PANTHER" id="PTHR47332">
    <property type="entry name" value="SET DOMAIN-CONTAINING PROTEIN 5"/>
    <property type="match status" value="1"/>
</dbReference>
<feature type="non-terminal residue" evidence="3">
    <location>
        <position position="421"/>
    </location>
</feature>
<dbReference type="CDD" id="cd20071">
    <property type="entry name" value="SET_SMYD"/>
    <property type="match status" value="1"/>
</dbReference>
<dbReference type="Gene3D" id="2.170.270.10">
    <property type="entry name" value="SET domain"/>
    <property type="match status" value="1"/>
</dbReference>
<dbReference type="Pfam" id="PF00856">
    <property type="entry name" value="SET"/>
    <property type="match status" value="1"/>
</dbReference>
<dbReference type="PANTHER" id="PTHR47332:SF6">
    <property type="entry name" value="SET DOMAIN-CONTAINING PROTEIN"/>
    <property type="match status" value="1"/>
</dbReference>
<dbReference type="STRING" id="1231657.A0A1Y1ZYH6"/>
<accession>A0A1Y1ZYH6</accession>
<dbReference type="SMART" id="SM00317">
    <property type="entry name" value="SET"/>
    <property type="match status" value="1"/>
</dbReference>